<gene>
    <name evidence="1" type="ORF">VTL71DRAFT_15005</name>
</gene>
<proteinExistence type="predicted"/>
<evidence type="ECO:0000313" key="2">
    <source>
        <dbReference type="Proteomes" id="UP001595075"/>
    </source>
</evidence>
<name>A0ABR4CG37_9HELO</name>
<sequence>MTYIRYTII</sequence>
<organism evidence="1 2">
    <name type="scientific">Oculimacula yallundae</name>
    <dbReference type="NCBI Taxonomy" id="86028"/>
    <lineage>
        <taxon>Eukaryota</taxon>
        <taxon>Fungi</taxon>
        <taxon>Dikarya</taxon>
        <taxon>Ascomycota</taxon>
        <taxon>Pezizomycotina</taxon>
        <taxon>Leotiomycetes</taxon>
        <taxon>Helotiales</taxon>
        <taxon>Ploettnerulaceae</taxon>
        <taxon>Oculimacula</taxon>
    </lineage>
</organism>
<evidence type="ECO:0000313" key="1">
    <source>
        <dbReference type="EMBL" id="KAL2068667.1"/>
    </source>
</evidence>
<reference evidence="1 2" key="1">
    <citation type="journal article" date="2024" name="Commun. Biol.">
        <title>Comparative genomic analysis of thermophilic fungi reveals convergent evolutionary adaptations and gene losses.</title>
        <authorList>
            <person name="Steindorff A.S."/>
            <person name="Aguilar-Pontes M.V."/>
            <person name="Robinson A.J."/>
            <person name="Andreopoulos B."/>
            <person name="LaButti K."/>
            <person name="Kuo A."/>
            <person name="Mondo S."/>
            <person name="Riley R."/>
            <person name="Otillar R."/>
            <person name="Haridas S."/>
            <person name="Lipzen A."/>
            <person name="Grimwood J."/>
            <person name="Schmutz J."/>
            <person name="Clum A."/>
            <person name="Reid I.D."/>
            <person name="Moisan M.C."/>
            <person name="Butler G."/>
            <person name="Nguyen T.T.M."/>
            <person name="Dewar K."/>
            <person name="Conant G."/>
            <person name="Drula E."/>
            <person name="Henrissat B."/>
            <person name="Hansel C."/>
            <person name="Singer S."/>
            <person name="Hutchinson M.I."/>
            <person name="de Vries R.P."/>
            <person name="Natvig D.O."/>
            <person name="Powell A.J."/>
            <person name="Tsang A."/>
            <person name="Grigoriev I.V."/>
        </authorList>
    </citation>
    <scope>NUCLEOTIDE SEQUENCE [LARGE SCALE GENOMIC DNA]</scope>
    <source>
        <strain evidence="1 2">CBS 494.80</strain>
    </source>
</reference>
<accession>A0ABR4CG37</accession>
<protein>
    <submittedName>
        <fullName evidence="1">Uncharacterized protein</fullName>
    </submittedName>
</protein>
<keyword evidence="2" id="KW-1185">Reference proteome</keyword>
<dbReference type="Proteomes" id="UP001595075">
    <property type="component" value="Unassembled WGS sequence"/>
</dbReference>
<comment type="caution">
    <text evidence="1">The sequence shown here is derived from an EMBL/GenBank/DDBJ whole genome shotgun (WGS) entry which is preliminary data.</text>
</comment>
<dbReference type="EMBL" id="JAZHXI010000008">
    <property type="protein sequence ID" value="KAL2068667.1"/>
    <property type="molecule type" value="Genomic_DNA"/>
</dbReference>